<dbReference type="AlphaFoldDB" id="A0A7V5VEG1"/>
<sequence length="140" mass="15507">MFTSFFNRAVILIAVAVGITLSFAASPREDSGSNWVAPAEADKLENPFHKDPDAWKKVEDTYKNLCVICHGDKGHGDGIAGMALTPKPANLTSERVQKQSDGAIFWKLTNGNPPMASYKESLTEEQRWQLVNYIRHLASE</sequence>
<evidence type="ECO:0000313" key="7">
    <source>
        <dbReference type="EMBL" id="HHM01673.1"/>
    </source>
</evidence>
<evidence type="ECO:0000256" key="3">
    <source>
        <dbReference type="ARBA" id="ARBA00023004"/>
    </source>
</evidence>
<dbReference type="PROSITE" id="PS51007">
    <property type="entry name" value="CYTC"/>
    <property type="match status" value="1"/>
</dbReference>
<keyword evidence="5" id="KW-0732">Signal</keyword>
<dbReference type="InterPro" id="IPR036909">
    <property type="entry name" value="Cyt_c-like_dom_sf"/>
</dbReference>
<feature type="signal peptide" evidence="5">
    <location>
        <begin position="1"/>
        <end position="24"/>
    </location>
</feature>
<dbReference type="GO" id="GO:0009055">
    <property type="term" value="F:electron transfer activity"/>
    <property type="evidence" value="ECO:0007669"/>
    <property type="project" value="InterPro"/>
</dbReference>
<evidence type="ECO:0000256" key="4">
    <source>
        <dbReference type="PROSITE-ProRule" id="PRU00433"/>
    </source>
</evidence>
<accession>A0A7V5VEG1</accession>
<keyword evidence="2 4" id="KW-0479">Metal-binding</keyword>
<feature type="chain" id="PRO_5030642480" evidence="5">
    <location>
        <begin position="25"/>
        <end position="140"/>
    </location>
</feature>
<dbReference type="EMBL" id="DRLI01000059">
    <property type="protein sequence ID" value="HHM01673.1"/>
    <property type="molecule type" value="Genomic_DNA"/>
</dbReference>
<dbReference type="Gene3D" id="1.10.760.10">
    <property type="entry name" value="Cytochrome c-like domain"/>
    <property type="match status" value="1"/>
</dbReference>
<name>A0A7V5VEG1_CALAY</name>
<dbReference type="GO" id="GO:0046872">
    <property type="term" value="F:metal ion binding"/>
    <property type="evidence" value="ECO:0007669"/>
    <property type="project" value="UniProtKB-KW"/>
</dbReference>
<reference evidence="7" key="1">
    <citation type="journal article" date="2020" name="mSystems">
        <title>Genome- and Community-Level Interaction Insights into Carbon Utilization and Element Cycling Functions of Hydrothermarchaeota in Hydrothermal Sediment.</title>
        <authorList>
            <person name="Zhou Z."/>
            <person name="Liu Y."/>
            <person name="Xu W."/>
            <person name="Pan J."/>
            <person name="Luo Z.H."/>
            <person name="Li M."/>
        </authorList>
    </citation>
    <scope>NUCLEOTIDE SEQUENCE [LARGE SCALE GENOMIC DNA]</scope>
    <source>
        <strain evidence="7">HyVt-460</strain>
    </source>
</reference>
<evidence type="ECO:0000259" key="6">
    <source>
        <dbReference type="PROSITE" id="PS51007"/>
    </source>
</evidence>
<keyword evidence="1 4" id="KW-0349">Heme</keyword>
<comment type="caution">
    <text evidence="7">The sequence shown here is derived from an EMBL/GenBank/DDBJ whole genome shotgun (WGS) entry which is preliminary data.</text>
</comment>
<dbReference type="Pfam" id="PF13442">
    <property type="entry name" value="Cytochrome_CBB3"/>
    <property type="match status" value="1"/>
</dbReference>
<evidence type="ECO:0000256" key="1">
    <source>
        <dbReference type="ARBA" id="ARBA00022617"/>
    </source>
</evidence>
<keyword evidence="3 4" id="KW-0408">Iron</keyword>
<proteinExistence type="predicted"/>
<gene>
    <name evidence="7" type="ORF">ENJ15_01575</name>
</gene>
<dbReference type="PANTHER" id="PTHR40394">
    <property type="entry name" value="LIPOPROTEIN-RELATED"/>
    <property type="match status" value="1"/>
</dbReference>
<dbReference type="Proteomes" id="UP000885771">
    <property type="component" value="Unassembled WGS sequence"/>
</dbReference>
<feature type="domain" description="Cytochrome c" evidence="6">
    <location>
        <begin position="50"/>
        <end position="138"/>
    </location>
</feature>
<evidence type="ECO:0000256" key="5">
    <source>
        <dbReference type="SAM" id="SignalP"/>
    </source>
</evidence>
<dbReference type="PANTHER" id="PTHR40394:SF2">
    <property type="entry name" value="QUINOL:CYTOCHROME C OXIDOREDUCTASE MEMBRANE PROTEIN"/>
    <property type="match status" value="1"/>
</dbReference>
<dbReference type="SUPFAM" id="SSF46626">
    <property type="entry name" value="Cytochrome c"/>
    <property type="match status" value="1"/>
</dbReference>
<dbReference type="InterPro" id="IPR009056">
    <property type="entry name" value="Cyt_c-like_dom"/>
</dbReference>
<protein>
    <submittedName>
        <fullName evidence="7">Cytochrome c</fullName>
    </submittedName>
</protein>
<evidence type="ECO:0000256" key="2">
    <source>
        <dbReference type="ARBA" id="ARBA00022723"/>
    </source>
</evidence>
<organism evidence="7">
    <name type="scientific">Caldithrix abyssi</name>
    <dbReference type="NCBI Taxonomy" id="187145"/>
    <lineage>
        <taxon>Bacteria</taxon>
        <taxon>Pseudomonadati</taxon>
        <taxon>Calditrichota</taxon>
        <taxon>Calditrichia</taxon>
        <taxon>Calditrichales</taxon>
        <taxon>Calditrichaceae</taxon>
        <taxon>Caldithrix</taxon>
    </lineage>
</organism>
<dbReference type="GO" id="GO:0020037">
    <property type="term" value="F:heme binding"/>
    <property type="evidence" value="ECO:0007669"/>
    <property type="project" value="InterPro"/>
</dbReference>